<protein>
    <submittedName>
        <fullName evidence="1">Uncharacterized protein</fullName>
    </submittedName>
</protein>
<evidence type="ECO:0000313" key="2">
    <source>
        <dbReference type="Proteomes" id="UP001066276"/>
    </source>
</evidence>
<dbReference type="EMBL" id="JANPWB010000008">
    <property type="protein sequence ID" value="KAJ1161434.1"/>
    <property type="molecule type" value="Genomic_DNA"/>
</dbReference>
<keyword evidence="2" id="KW-1185">Reference proteome</keyword>
<dbReference type="SUPFAM" id="SSF50630">
    <property type="entry name" value="Acid proteases"/>
    <property type="match status" value="1"/>
</dbReference>
<dbReference type="InterPro" id="IPR001969">
    <property type="entry name" value="Aspartic_peptidase_AS"/>
</dbReference>
<dbReference type="Proteomes" id="UP001066276">
    <property type="component" value="Chromosome 4_2"/>
</dbReference>
<dbReference type="Pfam" id="PF13975">
    <property type="entry name" value="gag-asp_proteas"/>
    <property type="match status" value="1"/>
</dbReference>
<name>A0AAV7SCW6_PLEWA</name>
<comment type="caution">
    <text evidence="1">The sequence shown here is derived from an EMBL/GenBank/DDBJ whole genome shotgun (WGS) entry which is preliminary data.</text>
</comment>
<evidence type="ECO:0000313" key="1">
    <source>
        <dbReference type="EMBL" id="KAJ1161434.1"/>
    </source>
</evidence>
<dbReference type="GO" id="GO:0004190">
    <property type="term" value="F:aspartic-type endopeptidase activity"/>
    <property type="evidence" value="ECO:0007669"/>
    <property type="project" value="InterPro"/>
</dbReference>
<proteinExistence type="predicted"/>
<sequence length="182" mass="20279">MPGGGRQRGHLRHKRRLPPMNTVMINDTPATVLIDTGASVNVMENTMYQRLSPKPSLSPSNTKIYTYGGLDPLPLQTTIEVSGTNQDHTTTPKLYVVKGNLGTLLGCHTAEDLELVFFARQRATRALQYIVAHHRCEGGPQPEIINRVGLLTRQSPERQCLTAYVFFCAQRRQRALCHSVEA</sequence>
<dbReference type="GO" id="GO:0006508">
    <property type="term" value="P:proteolysis"/>
    <property type="evidence" value="ECO:0007669"/>
    <property type="project" value="InterPro"/>
</dbReference>
<reference evidence="1" key="1">
    <citation type="journal article" date="2022" name="bioRxiv">
        <title>Sequencing and chromosome-scale assembly of the giantPleurodeles waltlgenome.</title>
        <authorList>
            <person name="Brown T."/>
            <person name="Elewa A."/>
            <person name="Iarovenko S."/>
            <person name="Subramanian E."/>
            <person name="Araus A.J."/>
            <person name="Petzold A."/>
            <person name="Susuki M."/>
            <person name="Suzuki K.-i.T."/>
            <person name="Hayashi T."/>
            <person name="Toyoda A."/>
            <person name="Oliveira C."/>
            <person name="Osipova E."/>
            <person name="Leigh N.D."/>
            <person name="Simon A."/>
            <person name="Yun M.H."/>
        </authorList>
    </citation>
    <scope>NUCLEOTIDE SEQUENCE</scope>
    <source>
        <strain evidence="1">20211129_DDA</strain>
        <tissue evidence="1">Liver</tissue>
    </source>
</reference>
<dbReference type="AlphaFoldDB" id="A0AAV7SCW6"/>
<dbReference type="PROSITE" id="PS00141">
    <property type="entry name" value="ASP_PROTEASE"/>
    <property type="match status" value="1"/>
</dbReference>
<gene>
    <name evidence="1" type="ORF">NDU88_001920</name>
</gene>
<accession>A0AAV7SCW6</accession>
<organism evidence="1 2">
    <name type="scientific">Pleurodeles waltl</name>
    <name type="common">Iberian ribbed newt</name>
    <dbReference type="NCBI Taxonomy" id="8319"/>
    <lineage>
        <taxon>Eukaryota</taxon>
        <taxon>Metazoa</taxon>
        <taxon>Chordata</taxon>
        <taxon>Craniata</taxon>
        <taxon>Vertebrata</taxon>
        <taxon>Euteleostomi</taxon>
        <taxon>Amphibia</taxon>
        <taxon>Batrachia</taxon>
        <taxon>Caudata</taxon>
        <taxon>Salamandroidea</taxon>
        <taxon>Salamandridae</taxon>
        <taxon>Pleurodelinae</taxon>
        <taxon>Pleurodeles</taxon>
    </lineage>
</organism>
<dbReference type="Gene3D" id="2.40.70.10">
    <property type="entry name" value="Acid Proteases"/>
    <property type="match status" value="1"/>
</dbReference>
<dbReference type="InterPro" id="IPR021109">
    <property type="entry name" value="Peptidase_aspartic_dom_sf"/>
</dbReference>